<comment type="caution">
    <text evidence="1">The sequence shown here is derived from an EMBL/GenBank/DDBJ whole genome shotgun (WGS) entry which is preliminary data.</text>
</comment>
<evidence type="ECO:0000313" key="2">
    <source>
        <dbReference type="Proteomes" id="UP001630127"/>
    </source>
</evidence>
<proteinExistence type="predicted"/>
<dbReference type="AlphaFoldDB" id="A0ABD2ZGI9"/>
<accession>A0ABD2ZGI9</accession>
<evidence type="ECO:0000313" key="1">
    <source>
        <dbReference type="EMBL" id="KAL3518585.1"/>
    </source>
</evidence>
<sequence length="122" mass="14099">MSCHVFFWEHKLLFSMFGFHNSSSSSLQLFTNNLINPFPYEISPDTDSVNSFSEFTLVPFRPTNQTMKSSKLSPSQPISPRSTRVRIPPALLIDYHCYSVLLPFMRLNHSVRLVLTLFGRKQ</sequence>
<protein>
    <submittedName>
        <fullName evidence="1">Uncharacterized protein</fullName>
    </submittedName>
</protein>
<name>A0ABD2ZGI9_9GENT</name>
<reference evidence="1 2" key="1">
    <citation type="submission" date="2024-11" db="EMBL/GenBank/DDBJ databases">
        <title>A near-complete genome assembly of Cinchona calisaya.</title>
        <authorList>
            <person name="Lian D.C."/>
            <person name="Zhao X.W."/>
            <person name="Wei L."/>
        </authorList>
    </citation>
    <scope>NUCLEOTIDE SEQUENCE [LARGE SCALE GENOMIC DNA]</scope>
    <source>
        <tissue evidence="1">Nenye</tissue>
    </source>
</reference>
<keyword evidence="2" id="KW-1185">Reference proteome</keyword>
<dbReference type="Proteomes" id="UP001630127">
    <property type="component" value="Unassembled WGS sequence"/>
</dbReference>
<dbReference type="EMBL" id="JBJUIK010000009">
    <property type="protein sequence ID" value="KAL3518585.1"/>
    <property type="molecule type" value="Genomic_DNA"/>
</dbReference>
<gene>
    <name evidence="1" type="ORF">ACH5RR_021174</name>
</gene>
<organism evidence="1 2">
    <name type="scientific">Cinchona calisaya</name>
    <dbReference type="NCBI Taxonomy" id="153742"/>
    <lineage>
        <taxon>Eukaryota</taxon>
        <taxon>Viridiplantae</taxon>
        <taxon>Streptophyta</taxon>
        <taxon>Embryophyta</taxon>
        <taxon>Tracheophyta</taxon>
        <taxon>Spermatophyta</taxon>
        <taxon>Magnoliopsida</taxon>
        <taxon>eudicotyledons</taxon>
        <taxon>Gunneridae</taxon>
        <taxon>Pentapetalae</taxon>
        <taxon>asterids</taxon>
        <taxon>lamiids</taxon>
        <taxon>Gentianales</taxon>
        <taxon>Rubiaceae</taxon>
        <taxon>Cinchonoideae</taxon>
        <taxon>Cinchoneae</taxon>
        <taxon>Cinchona</taxon>
    </lineage>
</organism>